<keyword evidence="8" id="KW-1185">Reference proteome</keyword>
<feature type="domain" description="DUF7884" evidence="6">
    <location>
        <begin position="16"/>
        <end position="85"/>
    </location>
</feature>
<dbReference type="InterPro" id="IPR003333">
    <property type="entry name" value="CMAS"/>
</dbReference>
<gene>
    <name evidence="7" type="ORF">GE300_01440</name>
</gene>
<dbReference type="PANTHER" id="PTHR43667">
    <property type="entry name" value="CYCLOPROPANE-FATTY-ACYL-PHOSPHOLIPID SYNTHASE"/>
    <property type="match status" value="1"/>
</dbReference>
<keyword evidence="2 7" id="KW-0489">Methyltransferase</keyword>
<dbReference type="InterPro" id="IPR050723">
    <property type="entry name" value="CFA/CMAS"/>
</dbReference>
<dbReference type="Pfam" id="PF02353">
    <property type="entry name" value="CMAS"/>
    <property type="match status" value="1"/>
</dbReference>
<dbReference type="PANTHER" id="PTHR43667:SF1">
    <property type="entry name" value="CYCLOPROPANE-FATTY-ACYL-PHOSPHOLIPID SYNTHASE"/>
    <property type="match status" value="1"/>
</dbReference>
<reference evidence="7 8" key="1">
    <citation type="submission" date="2019-10" db="EMBL/GenBank/DDBJ databases">
        <title>Cognatihalovulum marinum gen. nov. sp. nov., a new member of the family Rhodobacteraceae isolated from deep seawater of the Northwest Indian Ocean.</title>
        <authorList>
            <person name="Ruan C."/>
            <person name="Wang J."/>
            <person name="Zheng X."/>
            <person name="Song L."/>
            <person name="Zhu Y."/>
            <person name="Huang Y."/>
            <person name="Lu Z."/>
            <person name="Du W."/>
            <person name="Huang L."/>
            <person name="Dai X."/>
        </authorList>
    </citation>
    <scope>NUCLEOTIDE SEQUENCE [LARGE SCALE GENOMIC DNA]</scope>
    <source>
        <strain evidence="7 8">2CG4</strain>
    </source>
</reference>
<dbReference type="Gene3D" id="3.40.50.150">
    <property type="entry name" value="Vaccinia Virus protein VP39"/>
    <property type="match status" value="1"/>
</dbReference>
<comment type="caution">
    <text evidence="7">The sequence shown here is derived from an EMBL/GenBank/DDBJ whole genome shotgun (WGS) entry which is preliminary data.</text>
</comment>
<evidence type="ECO:0000313" key="7">
    <source>
        <dbReference type="EMBL" id="MSU88278.1"/>
    </source>
</evidence>
<keyword evidence="5" id="KW-0443">Lipid metabolism</keyword>
<dbReference type="Pfam" id="PF25371">
    <property type="entry name" value="DUF7884"/>
    <property type="match status" value="1"/>
</dbReference>
<evidence type="ECO:0000256" key="1">
    <source>
        <dbReference type="ARBA" id="ARBA00010815"/>
    </source>
</evidence>
<dbReference type="Proteomes" id="UP000474957">
    <property type="component" value="Unassembled WGS sequence"/>
</dbReference>
<proteinExistence type="inferred from homology"/>
<dbReference type="InterPro" id="IPR029063">
    <property type="entry name" value="SAM-dependent_MTases_sf"/>
</dbReference>
<dbReference type="SUPFAM" id="SSF53335">
    <property type="entry name" value="S-adenosyl-L-methionine-dependent methyltransferases"/>
    <property type="match status" value="1"/>
</dbReference>
<evidence type="ECO:0000256" key="4">
    <source>
        <dbReference type="ARBA" id="ARBA00022691"/>
    </source>
</evidence>
<evidence type="ECO:0000313" key="8">
    <source>
        <dbReference type="Proteomes" id="UP000474957"/>
    </source>
</evidence>
<dbReference type="InterPro" id="IPR057206">
    <property type="entry name" value="DUF7884"/>
</dbReference>
<dbReference type="EMBL" id="WIND01000001">
    <property type="protein sequence ID" value="MSU88278.1"/>
    <property type="molecule type" value="Genomic_DNA"/>
</dbReference>
<dbReference type="AlphaFoldDB" id="A0A6L5YVK0"/>
<accession>A0A6L5YVK0</accession>
<comment type="similarity">
    <text evidence="1">Belongs to the CFA/CMAS family.</text>
</comment>
<protein>
    <submittedName>
        <fullName evidence="7">Methyltransferase domain-containing protein</fullName>
    </submittedName>
</protein>
<dbReference type="PIRSF" id="PIRSF003085">
    <property type="entry name" value="CMAS"/>
    <property type="match status" value="1"/>
</dbReference>
<keyword evidence="4" id="KW-0949">S-adenosyl-L-methionine</keyword>
<evidence type="ECO:0000259" key="6">
    <source>
        <dbReference type="Pfam" id="PF25371"/>
    </source>
</evidence>
<dbReference type="GO" id="GO:0008610">
    <property type="term" value="P:lipid biosynthetic process"/>
    <property type="evidence" value="ECO:0007669"/>
    <property type="project" value="InterPro"/>
</dbReference>
<dbReference type="RefSeq" id="WP_154444183.1">
    <property type="nucleotide sequence ID" value="NZ_WIND01000001.1"/>
</dbReference>
<name>A0A6L5YVK0_9RHOB</name>
<dbReference type="CDD" id="cd02440">
    <property type="entry name" value="AdoMet_MTases"/>
    <property type="match status" value="1"/>
</dbReference>
<evidence type="ECO:0000256" key="2">
    <source>
        <dbReference type="ARBA" id="ARBA00022603"/>
    </source>
</evidence>
<organism evidence="7 8">
    <name type="scientific">Halovulum marinum</name>
    <dbReference type="NCBI Taxonomy" id="2662447"/>
    <lineage>
        <taxon>Bacteria</taxon>
        <taxon>Pseudomonadati</taxon>
        <taxon>Pseudomonadota</taxon>
        <taxon>Alphaproteobacteria</taxon>
        <taxon>Rhodobacterales</taxon>
        <taxon>Paracoccaceae</taxon>
        <taxon>Halovulum</taxon>
    </lineage>
</organism>
<evidence type="ECO:0000256" key="5">
    <source>
        <dbReference type="ARBA" id="ARBA00023098"/>
    </source>
</evidence>
<dbReference type="GO" id="GO:0008168">
    <property type="term" value="F:methyltransferase activity"/>
    <property type="evidence" value="ECO:0007669"/>
    <property type="project" value="UniProtKB-KW"/>
</dbReference>
<dbReference type="GO" id="GO:0032259">
    <property type="term" value="P:methylation"/>
    <property type="evidence" value="ECO:0007669"/>
    <property type="project" value="UniProtKB-KW"/>
</dbReference>
<sequence>MEDTLHRLLSTIIGDGRLEVAYPSGRRESYGRGPLESAVRFTDRRAMARVAHDPTLGVGEMYMDGRLIVEHGSIYDFLSVTKRNASPRAATPGAIGHHLWRAAGASVRRRAGLSRARRNIAHHYDLDERLFRLFLDPDLNYSCAYFEHDGQDLDDAQLAKQRHIAGKLLSRPGGRAIDLGCGWGGMGLYLAEVAQQSVTGVTLSAEQARVARTRARARGANACFLHRDYRHAAGQYDHVVSVGVLEHVGLPQMQTFFDKVAALLDKKGTAVIHSMGRTKPAPYSQPFGEKYIFPGGYIPALSEVIPAAERAGLLVKDVEILPLHYARTCRLWRERFLANRDAVLDLYDERFLRMWEIYLAASEASFRHDRIFVFHLLLARHQDRVPVRRGWLEPEKERLQTLEAARPGIG</sequence>
<evidence type="ECO:0000256" key="3">
    <source>
        <dbReference type="ARBA" id="ARBA00022679"/>
    </source>
</evidence>
<keyword evidence="3 7" id="KW-0808">Transferase</keyword>